<evidence type="ECO:0000259" key="1">
    <source>
        <dbReference type="SMART" id="SM00481"/>
    </source>
</evidence>
<dbReference type="InterPro" id="IPR050243">
    <property type="entry name" value="PHP_phosphatase"/>
</dbReference>
<dbReference type="SUPFAM" id="SSF89550">
    <property type="entry name" value="PHP domain-like"/>
    <property type="match status" value="1"/>
</dbReference>
<organism evidence="2 3">
    <name type="scientific">Selenihalanaerobacter shriftii</name>
    <dbReference type="NCBI Taxonomy" id="142842"/>
    <lineage>
        <taxon>Bacteria</taxon>
        <taxon>Bacillati</taxon>
        <taxon>Bacillota</taxon>
        <taxon>Clostridia</taxon>
        <taxon>Halanaerobiales</taxon>
        <taxon>Halobacteroidaceae</taxon>
        <taxon>Selenihalanaerobacter</taxon>
    </lineage>
</organism>
<dbReference type="AlphaFoldDB" id="A0A1T4KH25"/>
<dbReference type="SMART" id="SM00481">
    <property type="entry name" value="POLIIIAc"/>
    <property type="match status" value="1"/>
</dbReference>
<dbReference type="OrthoDB" id="9808747at2"/>
<evidence type="ECO:0000313" key="2">
    <source>
        <dbReference type="EMBL" id="SJZ41720.1"/>
    </source>
</evidence>
<dbReference type="PANTHER" id="PTHR36928">
    <property type="entry name" value="PHOSPHATASE YCDX-RELATED"/>
    <property type="match status" value="1"/>
</dbReference>
<dbReference type="Gene3D" id="3.20.20.140">
    <property type="entry name" value="Metal-dependent hydrolases"/>
    <property type="match status" value="1"/>
</dbReference>
<dbReference type="InterPro" id="IPR016195">
    <property type="entry name" value="Pol/histidinol_Pase-like"/>
</dbReference>
<evidence type="ECO:0000313" key="3">
    <source>
        <dbReference type="Proteomes" id="UP000190625"/>
    </source>
</evidence>
<protein>
    <submittedName>
        <fullName evidence="2">Putative hydrolase</fullName>
    </submittedName>
</protein>
<keyword evidence="3" id="KW-1185">Reference proteome</keyword>
<dbReference type="GO" id="GO:0008270">
    <property type="term" value="F:zinc ion binding"/>
    <property type="evidence" value="ECO:0007669"/>
    <property type="project" value="TreeGrafter"/>
</dbReference>
<dbReference type="GO" id="GO:0042578">
    <property type="term" value="F:phosphoric ester hydrolase activity"/>
    <property type="evidence" value="ECO:0007669"/>
    <property type="project" value="TreeGrafter"/>
</dbReference>
<dbReference type="InterPro" id="IPR004013">
    <property type="entry name" value="PHP_dom"/>
</dbReference>
<gene>
    <name evidence="2" type="ORF">SAMN02745118_00778</name>
</gene>
<dbReference type="Pfam" id="PF02811">
    <property type="entry name" value="PHP"/>
    <property type="match status" value="1"/>
</dbReference>
<dbReference type="Proteomes" id="UP000190625">
    <property type="component" value="Unassembled WGS sequence"/>
</dbReference>
<name>A0A1T4KH25_9FIRM</name>
<dbReference type="InterPro" id="IPR003141">
    <property type="entry name" value="Pol/His_phosphatase_N"/>
</dbReference>
<dbReference type="EMBL" id="FUWM01000006">
    <property type="protein sequence ID" value="SJZ41720.1"/>
    <property type="molecule type" value="Genomic_DNA"/>
</dbReference>
<dbReference type="STRING" id="142842.SAMN02745118_00778"/>
<proteinExistence type="predicted"/>
<reference evidence="3" key="1">
    <citation type="submission" date="2017-02" db="EMBL/GenBank/DDBJ databases">
        <authorList>
            <person name="Varghese N."/>
            <person name="Submissions S."/>
        </authorList>
    </citation>
    <scope>NUCLEOTIDE SEQUENCE [LARGE SCALE GENOMIC DNA]</scope>
    <source>
        <strain evidence="3">ATCC BAA-73</strain>
    </source>
</reference>
<sequence>MRLLADYHTHTNYGHGTGLISNNIQQALEKGLEELAITEHGPASQSLTKLGVKDALQLLEIKNEVSNYNREVKELNILAGVEANIVSLDGDLDIPNFVLEELDIVLAGLHLWIKPQDLKTGKRLIFDNMINYRLGLVSKEEIRYYNTQALINAVEKYDIDIITHPGFQLDIDTIELAKICQKNDTLLEINNSHQQLTTDFINAAAKTGVKFVVNSDAHKSTEIGEVSSALKLLKETNIDLNQVINVV</sequence>
<keyword evidence="2" id="KW-0378">Hydrolase</keyword>
<feature type="domain" description="Polymerase/histidinol phosphatase N-terminal" evidence="1">
    <location>
        <begin position="5"/>
        <end position="87"/>
    </location>
</feature>
<dbReference type="RefSeq" id="WP_078809273.1">
    <property type="nucleotide sequence ID" value="NZ_FUWM01000006.1"/>
</dbReference>
<dbReference type="GO" id="GO:0005829">
    <property type="term" value="C:cytosol"/>
    <property type="evidence" value="ECO:0007669"/>
    <property type="project" value="TreeGrafter"/>
</dbReference>
<accession>A0A1T4KH25</accession>
<dbReference type="PANTHER" id="PTHR36928:SF1">
    <property type="entry name" value="PHOSPHATASE YCDX-RELATED"/>
    <property type="match status" value="1"/>
</dbReference>